<dbReference type="Gene3D" id="3.90.550.10">
    <property type="entry name" value="Spore Coat Polysaccharide Biosynthesis Protein SpsA, Chain A"/>
    <property type="match status" value="1"/>
</dbReference>
<dbReference type="EMBL" id="BAAAJK010000043">
    <property type="protein sequence ID" value="GAA1398955.1"/>
    <property type="molecule type" value="Genomic_DNA"/>
</dbReference>
<comment type="caution">
    <text evidence="3">The sequence shown here is derived from an EMBL/GenBank/DDBJ whole genome shotgun (WGS) entry which is preliminary data.</text>
</comment>
<keyword evidence="4" id="KW-1185">Reference proteome</keyword>
<evidence type="ECO:0000313" key="3">
    <source>
        <dbReference type="EMBL" id="GAA1398955.1"/>
    </source>
</evidence>
<dbReference type="Proteomes" id="UP001501414">
    <property type="component" value="Unassembled WGS sequence"/>
</dbReference>
<dbReference type="PANTHER" id="PTHR32125">
    <property type="entry name" value="2-C-METHYL-D-ERYTHRITOL 4-PHOSPHATE CYTIDYLYLTRANSFERASE, CHLOROPLASTIC"/>
    <property type="match status" value="1"/>
</dbReference>
<proteinExistence type="predicted"/>
<organism evidence="3 4">
    <name type="scientific">Pseudonocardia kongjuensis</name>
    <dbReference type="NCBI Taxonomy" id="102227"/>
    <lineage>
        <taxon>Bacteria</taxon>
        <taxon>Bacillati</taxon>
        <taxon>Actinomycetota</taxon>
        <taxon>Actinomycetes</taxon>
        <taxon>Pseudonocardiales</taxon>
        <taxon>Pseudonocardiaceae</taxon>
        <taxon>Pseudonocardia</taxon>
    </lineage>
</organism>
<dbReference type="GO" id="GO:0016779">
    <property type="term" value="F:nucleotidyltransferase activity"/>
    <property type="evidence" value="ECO:0007669"/>
    <property type="project" value="UniProtKB-KW"/>
</dbReference>
<sequence length="210" mass="21792">MVDEVWAVVLAGGRGARYGRLKQLEELAGARLVDHTVAAARRTCDRVALVLPPGLAWDGAPVDALATGGDHQSESLRAGLAAVPDDAGILVLADPAHPLAADRIFRAVVAAVRDGADGAVPVVPLLEVVQRVVDGVVVETLPKQDTVLTQSPQAFRADVLRAAHADAPRPVENSGMLAARGHRIVTVPGDPANLHVATAEDLAVVRRLAG</sequence>
<reference evidence="4" key="1">
    <citation type="journal article" date="2019" name="Int. J. Syst. Evol. Microbiol.">
        <title>The Global Catalogue of Microorganisms (GCM) 10K type strain sequencing project: providing services to taxonomists for standard genome sequencing and annotation.</title>
        <authorList>
            <consortium name="The Broad Institute Genomics Platform"/>
            <consortium name="The Broad Institute Genome Sequencing Center for Infectious Disease"/>
            <person name="Wu L."/>
            <person name="Ma J."/>
        </authorList>
    </citation>
    <scope>NUCLEOTIDE SEQUENCE [LARGE SCALE GENOMIC DNA]</scope>
    <source>
        <strain evidence="4">JCM 11896</strain>
    </source>
</reference>
<dbReference type="SUPFAM" id="SSF53448">
    <property type="entry name" value="Nucleotide-diphospho-sugar transferases"/>
    <property type="match status" value="1"/>
</dbReference>
<dbReference type="InterPro" id="IPR034683">
    <property type="entry name" value="IspD/TarI"/>
</dbReference>
<dbReference type="InterPro" id="IPR029044">
    <property type="entry name" value="Nucleotide-diphossugar_trans"/>
</dbReference>
<dbReference type="PANTHER" id="PTHR32125:SF4">
    <property type="entry name" value="2-C-METHYL-D-ERYTHRITOL 4-PHOSPHATE CYTIDYLYLTRANSFERASE, CHLOROPLASTIC"/>
    <property type="match status" value="1"/>
</dbReference>
<evidence type="ECO:0000256" key="2">
    <source>
        <dbReference type="ARBA" id="ARBA00022695"/>
    </source>
</evidence>
<evidence type="ECO:0000313" key="4">
    <source>
        <dbReference type="Proteomes" id="UP001501414"/>
    </source>
</evidence>
<dbReference type="InterPro" id="IPR050088">
    <property type="entry name" value="IspD/TarI_cytidylyltransf_bact"/>
</dbReference>
<accession>A0ABP4IWV6</accession>
<keyword evidence="1" id="KW-0808">Transferase</keyword>
<dbReference type="Pfam" id="PF01128">
    <property type="entry name" value="IspD"/>
    <property type="match status" value="1"/>
</dbReference>
<name>A0ABP4IWV6_9PSEU</name>
<gene>
    <name evidence="3" type="primary">ispD_2</name>
    <name evidence="3" type="ORF">GCM10009613_53820</name>
</gene>
<evidence type="ECO:0000256" key="1">
    <source>
        <dbReference type="ARBA" id="ARBA00022679"/>
    </source>
</evidence>
<protein>
    <submittedName>
        <fullName evidence="3">2-C-methyl-D-erythritol 4-phosphate cytidylyltransferase</fullName>
    </submittedName>
</protein>
<keyword evidence="2 3" id="KW-0548">Nucleotidyltransferase</keyword>